<evidence type="ECO:0000256" key="1">
    <source>
        <dbReference type="SAM" id="MobiDB-lite"/>
    </source>
</evidence>
<dbReference type="EMBL" id="ML996687">
    <property type="protein sequence ID" value="KAF2404901.1"/>
    <property type="molecule type" value="Genomic_DNA"/>
</dbReference>
<sequence length="189" mass="20631">MPSHIPHSKPPKERLIPPNRRIQPARPCRTPVGGSTPVRKAAVRRPAALLGTRCHARRPEYCTCNMVFWAPVHATVLMSDSPFKDCGGYHCAPCARTVCAVPFSHDCISYATPQACPCTPLLPRARSSHRGQALHCTPSLPFPSLPFPSLPFTHIKPPRRHSAISHRPAPSDGSRARPSSLHPEAGREG</sequence>
<name>A0A6G1I9M8_9PEZI</name>
<proteinExistence type="predicted"/>
<gene>
    <name evidence="2" type="ORF">EJ06DRAFT_2446</name>
</gene>
<evidence type="ECO:0000313" key="2">
    <source>
        <dbReference type="EMBL" id="KAF2404901.1"/>
    </source>
</evidence>
<protein>
    <submittedName>
        <fullName evidence="2">Uncharacterized protein</fullName>
    </submittedName>
</protein>
<keyword evidence="3" id="KW-1185">Reference proteome</keyword>
<feature type="region of interest" description="Disordered" evidence="1">
    <location>
        <begin position="1"/>
        <end position="39"/>
    </location>
</feature>
<organism evidence="2 3">
    <name type="scientific">Trichodelitschia bisporula</name>
    <dbReference type="NCBI Taxonomy" id="703511"/>
    <lineage>
        <taxon>Eukaryota</taxon>
        <taxon>Fungi</taxon>
        <taxon>Dikarya</taxon>
        <taxon>Ascomycota</taxon>
        <taxon>Pezizomycotina</taxon>
        <taxon>Dothideomycetes</taxon>
        <taxon>Dothideomycetes incertae sedis</taxon>
        <taxon>Phaeotrichales</taxon>
        <taxon>Phaeotrichaceae</taxon>
        <taxon>Trichodelitschia</taxon>
    </lineage>
</organism>
<evidence type="ECO:0000313" key="3">
    <source>
        <dbReference type="Proteomes" id="UP000799640"/>
    </source>
</evidence>
<accession>A0A6G1I9M8</accession>
<reference evidence="2" key="1">
    <citation type="journal article" date="2020" name="Stud. Mycol.">
        <title>101 Dothideomycetes genomes: a test case for predicting lifestyles and emergence of pathogens.</title>
        <authorList>
            <person name="Haridas S."/>
            <person name="Albert R."/>
            <person name="Binder M."/>
            <person name="Bloem J."/>
            <person name="Labutti K."/>
            <person name="Salamov A."/>
            <person name="Andreopoulos B."/>
            <person name="Baker S."/>
            <person name="Barry K."/>
            <person name="Bills G."/>
            <person name="Bluhm B."/>
            <person name="Cannon C."/>
            <person name="Castanera R."/>
            <person name="Culley D."/>
            <person name="Daum C."/>
            <person name="Ezra D."/>
            <person name="Gonzalez J."/>
            <person name="Henrissat B."/>
            <person name="Kuo A."/>
            <person name="Liang C."/>
            <person name="Lipzen A."/>
            <person name="Lutzoni F."/>
            <person name="Magnuson J."/>
            <person name="Mondo S."/>
            <person name="Nolan M."/>
            <person name="Ohm R."/>
            <person name="Pangilinan J."/>
            <person name="Park H.-J."/>
            <person name="Ramirez L."/>
            <person name="Alfaro M."/>
            <person name="Sun H."/>
            <person name="Tritt A."/>
            <person name="Yoshinaga Y."/>
            <person name="Zwiers L.-H."/>
            <person name="Turgeon B."/>
            <person name="Goodwin S."/>
            <person name="Spatafora J."/>
            <person name="Crous P."/>
            <person name="Grigoriev I."/>
        </authorList>
    </citation>
    <scope>NUCLEOTIDE SEQUENCE</scope>
    <source>
        <strain evidence="2">CBS 262.69</strain>
    </source>
</reference>
<feature type="region of interest" description="Disordered" evidence="1">
    <location>
        <begin position="158"/>
        <end position="189"/>
    </location>
</feature>
<dbReference type="Proteomes" id="UP000799640">
    <property type="component" value="Unassembled WGS sequence"/>
</dbReference>
<dbReference type="AlphaFoldDB" id="A0A6G1I9M8"/>